<evidence type="ECO:0000313" key="8">
    <source>
        <dbReference type="Proteomes" id="UP001139409"/>
    </source>
</evidence>
<evidence type="ECO:0000256" key="2">
    <source>
        <dbReference type="ARBA" id="ARBA00022692"/>
    </source>
</evidence>
<comment type="subcellular location">
    <subcellularLocation>
        <location evidence="1">Membrane</location>
        <topology evidence="1">Multi-pass membrane protein</topology>
    </subcellularLocation>
</comment>
<dbReference type="Pfam" id="PF02544">
    <property type="entry name" value="Steroid_dh"/>
    <property type="match status" value="1"/>
</dbReference>
<dbReference type="GO" id="GO:0008202">
    <property type="term" value="P:steroid metabolic process"/>
    <property type="evidence" value="ECO:0007669"/>
    <property type="project" value="InterPro"/>
</dbReference>
<accession>A0A9X1HXM2</accession>
<evidence type="ECO:0000256" key="3">
    <source>
        <dbReference type="ARBA" id="ARBA00022989"/>
    </source>
</evidence>
<proteinExistence type="predicted"/>
<dbReference type="PIRSF" id="PIRSF015596">
    <property type="entry name" value="5_alpha-SR2"/>
    <property type="match status" value="1"/>
</dbReference>
<evidence type="ECO:0000256" key="5">
    <source>
        <dbReference type="SAM" id="Phobius"/>
    </source>
</evidence>
<feature type="transmembrane region" description="Helical" evidence="5">
    <location>
        <begin position="7"/>
        <end position="26"/>
    </location>
</feature>
<feature type="domain" description="3-oxo-5-alpha-steroid 4-dehydrogenase C-terminal" evidence="6">
    <location>
        <begin position="102"/>
        <end position="250"/>
    </location>
</feature>
<feature type="transmembrane region" description="Helical" evidence="5">
    <location>
        <begin position="200"/>
        <end position="221"/>
    </location>
</feature>
<dbReference type="InterPro" id="IPR001104">
    <property type="entry name" value="3-oxo-5_a-steroid_4-DH_C"/>
</dbReference>
<evidence type="ECO:0000259" key="6">
    <source>
        <dbReference type="Pfam" id="PF02544"/>
    </source>
</evidence>
<evidence type="ECO:0000313" key="7">
    <source>
        <dbReference type="EMBL" id="MCA6079210.1"/>
    </source>
</evidence>
<keyword evidence="3 5" id="KW-1133">Transmembrane helix</keyword>
<evidence type="ECO:0000256" key="1">
    <source>
        <dbReference type="ARBA" id="ARBA00004141"/>
    </source>
</evidence>
<feature type="transmembrane region" description="Helical" evidence="5">
    <location>
        <begin position="138"/>
        <end position="155"/>
    </location>
</feature>
<dbReference type="AlphaFoldDB" id="A0A9X1HXM2"/>
<dbReference type="PANTHER" id="PTHR10556">
    <property type="entry name" value="3-OXO-5-ALPHA-STEROID 4-DEHYDROGENASE"/>
    <property type="match status" value="1"/>
</dbReference>
<dbReference type="FunFam" id="1.20.120.1630:FF:000014">
    <property type="entry name" value="Steroid 5-alpha reductase, putative"/>
    <property type="match status" value="1"/>
</dbReference>
<dbReference type="PROSITE" id="PS50244">
    <property type="entry name" value="S5A_REDUCTASE"/>
    <property type="match status" value="1"/>
</dbReference>
<comment type="caution">
    <text evidence="7">The sequence shown here is derived from an EMBL/GenBank/DDBJ whole genome shotgun (WGS) entry which is preliminary data.</text>
</comment>
<dbReference type="EMBL" id="JAIXNE010000011">
    <property type="protein sequence ID" value="MCA6079210.1"/>
    <property type="molecule type" value="Genomic_DNA"/>
</dbReference>
<keyword evidence="8" id="KW-1185">Reference proteome</keyword>
<dbReference type="InterPro" id="IPR039357">
    <property type="entry name" value="SRD5A/TECR"/>
</dbReference>
<name>A0A9X1HXM2_9BACT</name>
<keyword evidence="4 5" id="KW-0472">Membrane</keyword>
<dbReference type="GO" id="GO:0003865">
    <property type="term" value="F:3-oxo-5-alpha-steroid 4-dehydrogenase activity"/>
    <property type="evidence" value="ECO:0007669"/>
    <property type="project" value="InterPro"/>
</dbReference>
<reference evidence="7" key="1">
    <citation type="submission" date="2021-09" db="EMBL/GenBank/DDBJ databases">
        <title>Fulvivirga sp. isolated from coastal sediment.</title>
        <authorList>
            <person name="Yu H."/>
        </authorList>
    </citation>
    <scope>NUCLEOTIDE SEQUENCE</scope>
    <source>
        <strain evidence="7">1062</strain>
    </source>
</reference>
<dbReference type="GO" id="GO:0016020">
    <property type="term" value="C:membrane"/>
    <property type="evidence" value="ECO:0007669"/>
    <property type="project" value="UniProtKB-SubCell"/>
</dbReference>
<sequence>MNNLYQILLPAEFGFAILVFGLLFFIKAPYGRFLRSGWGPSLPAKWAWFLQEFPAFGTILVLFLYFEAWSSPTAWVFLIIWQVHYFHRTFFYPFQFGSGQKPYPVLLVIFAVFFNLMNGFINGYYLFGKVNYSTDWLLDPRFIVGVAIFLGGYLLNKASDKRLAALKKEGNGDYIIPYGHVFKYVSCPHYLGEILEWTGWAILTWSMPGLAFAVFTFANLAPRAVAHHRWYRQKFENYPANRKALIPFIW</sequence>
<dbReference type="PANTHER" id="PTHR10556:SF35">
    <property type="entry name" value="3-OXO-5-ALPHA-STEROID 4-DEHYDROGENASE FAMILY PROTEIN"/>
    <property type="match status" value="1"/>
</dbReference>
<dbReference type="Gene3D" id="1.20.120.1630">
    <property type="match status" value="1"/>
</dbReference>
<dbReference type="Proteomes" id="UP001139409">
    <property type="component" value="Unassembled WGS sequence"/>
</dbReference>
<organism evidence="7 8">
    <name type="scientific">Fulvivirga sedimenti</name>
    <dbReference type="NCBI Taxonomy" id="2879465"/>
    <lineage>
        <taxon>Bacteria</taxon>
        <taxon>Pseudomonadati</taxon>
        <taxon>Bacteroidota</taxon>
        <taxon>Cytophagia</taxon>
        <taxon>Cytophagales</taxon>
        <taxon>Fulvivirgaceae</taxon>
        <taxon>Fulvivirga</taxon>
    </lineage>
</organism>
<protein>
    <recommendedName>
        <fullName evidence="6">3-oxo-5-alpha-steroid 4-dehydrogenase C-terminal domain-containing protein</fullName>
    </recommendedName>
</protein>
<feature type="transmembrane region" description="Helical" evidence="5">
    <location>
        <begin position="103"/>
        <end position="126"/>
    </location>
</feature>
<evidence type="ECO:0000256" key="4">
    <source>
        <dbReference type="ARBA" id="ARBA00023136"/>
    </source>
</evidence>
<keyword evidence="2 5" id="KW-0812">Transmembrane</keyword>
<dbReference type="InterPro" id="IPR016636">
    <property type="entry name" value="3-oxo-5-alpha-steroid_4-DH"/>
</dbReference>
<gene>
    <name evidence="7" type="ORF">LDX50_30335</name>
</gene>
<dbReference type="RefSeq" id="WP_225700070.1">
    <property type="nucleotide sequence ID" value="NZ_JAIXNE010000011.1"/>
</dbReference>